<dbReference type="Gene3D" id="1.10.510.10">
    <property type="entry name" value="Transferase(Phosphotransferase) domain 1"/>
    <property type="match status" value="1"/>
</dbReference>
<feature type="signal peptide" evidence="2">
    <location>
        <begin position="1"/>
        <end position="27"/>
    </location>
</feature>
<dbReference type="PANTHER" id="PTHR44329">
    <property type="entry name" value="SERINE/THREONINE-PROTEIN KINASE TNNI3K-RELATED"/>
    <property type="match status" value="1"/>
</dbReference>
<dbReference type="Pfam" id="PF00069">
    <property type="entry name" value="Pkinase"/>
    <property type="match status" value="1"/>
</dbReference>
<feature type="domain" description="Protein kinase" evidence="3">
    <location>
        <begin position="619"/>
        <end position="890"/>
    </location>
</feature>
<feature type="chain" id="PRO_5042234616" description="Protein kinase domain-containing protein" evidence="2">
    <location>
        <begin position="28"/>
        <end position="894"/>
    </location>
</feature>
<organism evidence="4 5">
    <name type="scientific">Pythium insidiosum</name>
    <name type="common">Pythiosis disease agent</name>
    <dbReference type="NCBI Taxonomy" id="114742"/>
    <lineage>
        <taxon>Eukaryota</taxon>
        <taxon>Sar</taxon>
        <taxon>Stramenopiles</taxon>
        <taxon>Oomycota</taxon>
        <taxon>Peronosporomycetes</taxon>
        <taxon>Pythiales</taxon>
        <taxon>Pythiaceae</taxon>
        <taxon>Pythium</taxon>
    </lineage>
</organism>
<dbReference type="InterPro" id="IPR011009">
    <property type="entry name" value="Kinase-like_dom_sf"/>
</dbReference>
<dbReference type="AlphaFoldDB" id="A0AAD5LTJ4"/>
<keyword evidence="1" id="KW-0472">Membrane</keyword>
<keyword evidence="1" id="KW-0812">Transmembrane</keyword>
<keyword evidence="5" id="KW-1185">Reference proteome</keyword>
<keyword evidence="1" id="KW-1133">Transmembrane helix</keyword>
<evidence type="ECO:0000259" key="3">
    <source>
        <dbReference type="PROSITE" id="PS50011"/>
    </source>
</evidence>
<dbReference type="InterPro" id="IPR051681">
    <property type="entry name" value="Ser/Thr_Kinases-Pseudokinases"/>
</dbReference>
<gene>
    <name evidence="4" type="ORF">P43SY_000102</name>
</gene>
<accession>A0AAD5LTJ4</accession>
<evidence type="ECO:0000256" key="1">
    <source>
        <dbReference type="SAM" id="Phobius"/>
    </source>
</evidence>
<dbReference type="Proteomes" id="UP001209570">
    <property type="component" value="Unassembled WGS sequence"/>
</dbReference>
<dbReference type="PROSITE" id="PS50011">
    <property type="entry name" value="PROTEIN_KINASE_DOM"/>
    <property type="match status" value="1"/>
</dbReference>
<dbReference type="Gene3D" id="3.30.200.20">
    <property type="entry name" value="Phosphorylase Kinase, domain 1"/>
    <property type="match status" value="1"/>
</dbReference>
<dbReference type="InterPro" id="IPR000719">
    <property type="entry name" value="Prot_kinase_dom"/>
</dbReference>
<evidence type="ECO:0000256" key="2">
    <source>
        <dbReference type="SAM" id="SignalP"/>
    </source>
</evidence>
<dbReference type="SUPFAM" id="SSF56112">
    <property type="entry name" value="Protein kinase-like (PK-like)"/>
    <property type="match status" value="1"/>
</dbReference>
<evidence type="ECO:0000313" key="4">
    <source>
        <dbReference type="EMBL" id="KAJ0392928.1"/>
    </source>
</evidence>
<dbReference type="GO" id="GO:0004674">
    <property type="term" value="F:protein serine/threonine kinase activity"/>
    <property type="evidence" value="ECO:0007669"/>
    <property type="project" value="TreeGrafter"/>
</dbReference>
<sequence length="894" mass="95952">MAVAASTSALLCGPLLLALHALTSVHAAVVAHSGLRAVSVPDGVRHVAFDGKTVCVVTHSQGVVCGASSSTDGSVAAWSSRIYASNATSVAVAGFSAWVLDEWDLLRHGPLSDPTAWRDWSFQASRAFVSDGLHMCSIGMDGLAACAEVNRKMSSSWLVPSADQSRSIDILGSEIFGVTSSGDAFATRWANWSSSPIVLDDGVPKRLRAIATDGKFVCVIKDATEAVVCNHPETKLWQLIGARLSQLALRSGRLYGVMRNGTLWTTALRVLPEGSVDLPALNDEEATAEGKLFPWGKPLEWVSLQMRTQSVAVGGGRIWGVASMNRVHWTASNGSPSGWSPLTVEWSMVATDGKLLCGVSAASISLHCAKKNITADPVTFFDTVPLKEVGVADGIMYGLMTNGSLYEYGSQLFPSSPVPLKSVASDGQILCGLIASTNALSCVSKTSEEWVDVPSSDFERITMHSRRLFALSSNGSLWTTKLQLLAFNEPPEPIELLAGDSNLSNLPPSSSSSLSSRSSGGIVALALGGVVALIAVAVIVHAHRRRRQSGVKRPPESPGAIGDMPSASVAASFNAMLIESATAYTVSEFHEKSMASKLTNGQWMADAELLPSRIPWHQVTLSELLSRGPLSDLYRGRFDDADVTVKFLSQDRRHDVAAVDRFAQEALLVSRLQHERIVLFIGVAWTSPSDLCIVSEFMAGGDLRSQLERYSAERRPLGFTRDKLKIALHIAHALTYLHSLDPVVLHRDLNSKNVRLTEDGDAKLSDFGAAREFGDLTLTAGVGSLLWMAPEVTQGKRYDERADIFSFGVIMSELDSHALPYAGILGNGDATAHRLPDAKICQLVAAGELTVQFSATIDPELHALATACVSVEPSQRPAARDVLWRIHQVWARED</sequence>
<evidence type="ECO:0000313" key="5">
    <source>
        <dbReference type="Proteomes" id="UP001209570"/>
    </source>
</evidence>
<comment type="caution">
    <text evidence="4">The sequence shown here is derived from an EMBL/GenBank/DDBJ whole genome shotgun (WGS) entry which is preliminary data.</text>
</comment>
<keyword evidence="2" id="KW-0732">Signal</keyword>
<dbReference type="EMBL" id="JAKCXM010000552">
    <property type="protein sequence ID" value="KAJ0392928.1"/>
    <property type="molecule type" value="Genomic_DNA"/>
</dbReference>
<name>A0AAD5LTJ4_PYTIN</name>
<feature type="transmembrane region" description="Helical" evidence="1">
    <location>
        <begin position="521"/>
        <end position="543"/>
    </location>
</feature>
<dbReference type="PANTHER" id="PTHR44329:SF214">
    <property type="entry name" value="PROTEIN KINASE DOMAIN-CONTAINING PROTEIN"/>
    <property type="match status" value="1"/>
</dbReference>
<protein>
    <recommendedName>
        <fullName evidence="3">Protein kinase domain-containing protein</fullName>
    </recommendedName>
</protein>
<dbReference type="GO" id="GO:0005524">
    <property type="term" value="F:ATP binding"/>
    <property type="evidence" value="ECO:0007669"/>
    <property type="project" value="InterPro"/>
</dbReference>
<reference evidence="4" key="1">
    <citation type="submission" date="2021-12" db="EMBL/GenBank/DDBJ databases">
        <title>Prjna785345.</title>
        <authorList>
            <person name="Rujirawat T."/>
            <person name="Krajaejun T."/>
        </authorList>
    </citation>
    <scope>NUCLEOTIDE SEQUENCE</scope>
    <source>
        <strain evidence="4">Pi057C3</strain>
    </source>
</reference>
<proteinExistence type="predicted"/>